<evidence type="ECO:0000313" key="1">
    <source>
        <dbReference type="EMBL" id="MEY9473105.1"/>
    </source>
</evidence>
<comment type="caution">
    <text evidence="1">The sequence shown here is derived from an EMBL/GenBank/DDBJ whole genome shotgun (WGS) entry which is preliminary data.</text>
</comment>
<name>A0ABV4GPX1_9BRAD</name>
<dbReference type="RefSeq" id="WP_157784124.1">
    <property type="nucleotide sequence ID" value="NZ_JBGBYD010000002.1"/>
</dbReference>
<dbReference type="Proteomes" id="UP001565474">
    <property type="component" value="Unassembled WGS sequence"/>
</dbReference>
<keyword evidence="2" id="KW-1185">Reference proteome</keyword>
<gene>
    <name evidence="1" type="ORF">ABH992_005504</name>
</gene>
<dbReference type="EMBL" id="JBGBZN010000002">
    <property type="protein sequence ID" value="MEY9473105.1"/>
    <property type="molecule type" value="Genomic_DNA"/>
</dbReference>
<evidence type="ECO:0000313" key="2">
    <source>
        <dbReference type="Proteomes" id="UP001565474"/>
    </source>
</evidence>
<reference evidence="1 2" key="1">
    <citation type="submission" date="2024-07" db="EMBL/GenBank/DDBJ databases">
        <title>Genomic Encyclopedia of Type Strains, Phase V (KMG-V): Genome sequencing to study the core and pangenomes of soil and plant-associated prokaryotes.</title>
        <authorList>
            <person name="Whitman W."/>
        </authorList>
    </citation>
    <scope>NUCLEOTIDE SEQUENCE [LARGE SCALE GENOMIC DNA]</scope>
    <source>
        <strain evidence="1 2">USDA 222</strain>
    </source>
</reference>
<sequence length="58" mass="6594">MKTFRAVVLTLEGEIILTIALVCATEDEAKARAEDLLEDDPVELWDGPRRIARFEPEH</sequence>
<protein>
    <submittedName>
        <fullName evidence="1">Uncharacterized protein</fullName>
    </submittedName>
</protein>
<accession>A0ABV4GPX1</accession>
<organism evidence="1 2">
    <name type="scientific">Bradyrhizobium yuanmingense</name>
    <dbReference type="NCBI Taxonomy" id="108015"/>
    <lineage>
        <taxon>Bacteria</taxon>
        <taxon>Pseudomonadati</taxon>
        <taxon>Pseudomonadota</taxon>
        <taxon>Alphaproteobacteria</taxon>
        <taxon>Hyphomicrobiales</taxon>
        <taxon>Nitrobacteraceae</taxon>
        <taxon>Bradyrhizobium</taxon>
    </lineage>
</organism>
<proteinExistence type="predicted"/>